<dbReference type="Gene3D" id="2.170.140.10">
    <property type="entry name" value="Chitin binding domain"/>
    <property type="match status" value="1"/>
</dbReference>
<sequence>MEIPRFYRLLGLAVTSLLSFSSSVEQTAFDLHVQKLCQYNSSLVLPHPHECQLYYDCSTKYSTLPPNFVQHMRECPFPDLFSLQTLRCEDYRHVKCDERVEYTTACGYRANQANVYHVMCTIQDVEGLNGGQGVVAPGIMGLSENTNQGRQSTGFVNPKKLTGSRISLDELKKDLCSNKMQLI</sequence>
<dbReference type="AlphaFoldDB" id="K1R3K6"/>
<dbReference type="PROSITE" id="PS50940">
    <property type="entry name" value="CHIT_BIND_II"/>
    <property type="match status" value="1"/>
</dbReference>
<dbReference type="InParanoid" id="K1R3K6"/>
<evidence type="ECO:0000313" key="1">
    <source>
        <dbReference type="EMBL" id="EKC38029.1"/>
    </source>
</evidence>
<organism evidence="1">
    <name type="scientific">Magallana gigas</name>
    <name type="common">Pacific oyster</name>
    <name type="synonym">Crassostrea gigas</name>
    <dbReference type="NCBI Taxonomy" id="29159"/>
    <lineage>
        <taxon>Eukaryota</taxon>
        <taxon>Metazoa</taxon>
        <taxon>Spiralia</taxon>
        <taxon>Lophotrochozoa</taxon>
        <taxon>Mollusca</taxon>
        <taxon>Bivalvia</taxon>
        <taxon>Autobranchia</taxon>
        <taxon>Pteriomorphia</taxon>
        <taxon>Ostreida</taxon>
        <taxon>Ostreoidea</taxon>
        <taxon>Ostreidae</taxon>
        <taxon>Magallana</taxon>
    </lineage>
</organism>
<proteinExistence type="predicted"/>
<dbReference type="HOGENOM" id="CLU_1476545_0_0_1"/>
<accession>K1R3K6</accession>
<reference evidence="1" key="1">
    <citation type="journal article" date="2012" name="Nature">
        <title>The oyster genome reveals stress adaptation and complexity of shell formation.</title>
        <authorList>
            <person name="Zhang G."/>
            <person name="Fang X."/>
            <person name="Guo X."/>
            <person name="Li L."/>
            <person name="Luo R."/>
            <person name="Xu F."/>
            <person name="Yang P."/>
            <person name="Zhang L."/>
            <person name="Wang X."/>
            <person name="Qi H."/>
            <person name="Xiong Z."/>
            <person name="Que H."/>
            <person name="Xie Y."/>
            <person name="Holland P.W."/>
            <person name="Paps J."/>
            <person name="Zhu Y."/>
            <person name="Wu F."/>
            <person name="Chen Y."/>
            <person name="Wang J."/>
            <person name="Peng C."/>
            <person name="Meng J."/>
            <person name="Yang L."/>
            <person name="Liu J."/>
            <person name="Wen B."/>
            <person name="Zhang N."/>
            <person name="Huang Z."/>
            <person name="Zhu Q."/>
            <person name="Feng Y."/>
            <person name="Mount A."/>
            <person name="Hedgecock D."/>
            <person name="Xu Z."/>
            <person name="Liu Y."/>
            <person name="Domazet-Loso T."/>
            <person name="Du Y."/>
            <person name="Sun X."/>
            <person name="Zhang S."/>
            <person name="Liu B."/>
            <person name="Cheng P."/>
            <person name="Jiang X."/>
            <person name="Li J."/>
            <person name="Fan D."/>
            <person name="Wang W."/>
            <person name="Fu W."/>
            <person name="Wang T."/>
            <person name="Wang B."/>
            <person name="Zhang J."/>
            <person name="Peng Z."/>
            <person name="Li Y."/>
            <person name="Li N."/>
            <person name="Wang J."/>
            <person name="Chen M."/>
            <person name="He Y."/>
            <person name="Tan F."/>
            <person name="Song X."/>
            <person name="Zheng Q."/>
            <person name="Huang R."/>
            <person name="Yang H."/>
            <person name="Du X."/>
            <person name="Chen L."/>
            <person name="Yang M."/>
            <person name="Gaffney P.M."/>
            <person name="Wang S."/>
            <person name="Luo L."/>
            <person name="She Z."/>
            <person name="Ming Y."/>
            <person name="Huang W."/>
            <person name="Zhang S."/>
            <person name="Huang B."/>
            <person name="Zhang Y."/>
            <person name="Qu T."/>
            <person name="Ni P."/>
            <person name="Miao G."/>
            <person name="Wang J."/>
            <person name="Wang Q."/>
            <person name="Steinberg C.E."/>
            <person name="Wang H."/>
            <person name="Li N."/>
            <person name="Qian L."/>
            <person name="Zhang G."/>
            <person name="Li Y."/>
            <person name="Yang H."/>
            <person name="Liu X."/>
            <person name="Wang J."/>
            <person name="Yin Y."/>
            <person name="Wang J."/>
        </authorList>
    </citation>
    <scope>NUCLEOTIDE SEQUENCE [LARGE SCALE GENOMIC DNA]</scope>
    <source>
        <strain evidence="1">05x7-T-G4-1.051#20</strain>
    </source>
</reference>
<dbReference type="InterPro" id="IPR002557">
    <property type="entry name" value="Chitin-bd_dom"/>
</dbReference>
<gene>
    <name evidence="1" type="ORF">CGI_10018710</name>
</gene>
<dbReference type="SUPFAM" id="SSF57625">
    <property type="entry name" value="Invertebrate chitin-binding proteins"/>
    <property type="match status" value="1"/>
</dbReference>
<dbReference type="GO" id="GO:0005576">
    <property type="term" value="C:extracellular region"/>
    <property type="evidence" value="ECO:0007669"/>
    <property type="project" value="InterPro"/>
</dbReference>
<dbReference type="GO" id="GO:0008061">
    <property type="term" value="F:chitin binding"/>
    <property type="evidence" value="ECO:0007669"/>
    <property type="project" value="InterPro"/>
</dbReference>
<dbReference type="OrthoDB" id="6104310at2759"/>
<dbReference type="InterPro" id="IPR036508">
    <property type="entry name" value="Chitin-bd_dom_sf"/>
</dbReference>
<dbReference type="KEGG" id="crg:105349141"/>
<name>K1R3K6_MAGGI</name>
<protein>
    <submittedName>
        <fullName evidence="1">Uncharacterized protein</fullName>
    </submittedName>
</protein>
<dbReference type="EMBL" id="JH818523">
    <property type="protein sequence ID" value="EKC38029.1"/>
    <property type="molecule type" value="Genomic_DNA"/>
</dbReference>